<dbReference type="SUPFAM" id="SSF53335">
    <property type="entry name" value="S-adenosyl-L-methionine-dependent methyltransferases"/>
    <property type="match status" value="1"/>
</dbReference>
<keyword evidence="2" id="KW-0808">Transferase</keyword>
<gene>
    <name evidence="2" type="ORF">I1A42_08260</name>
</gene>
<sequence length="225" mass="25811">MELKNIVPWGRSFQEYKKMFCLTDQDITKSILGCGDGPASFNTVLTKRGGSVISIDPTYSFSREQLKTRIAEVYDEIMPQMEENQDNYIWDSIASVKELGEVRMSAMEAFLVDYERGKEEKRYIEAALPSLPFESGQFDLAVCSHFLFLYSEQINLQQHLDAIQELTRVAKEVRVYPLVTLKDNLSPHLETVINHLSKLGIKCELVDSEYRFQKGAHKMLVVKSL</sequence>
<proteinExistence type="predicted"/>
<protein>
    <submittedName>
        <fullName evidence="2">SAM-dependent methyltransferase</fullName>
    </submittedName>
</protein>
<keyword evidence="2" id="KW-0489">Methyltransferase</keyword>
<evidence type="ECO:0000313" key="3">
    <source>
        <dbReference type="Proteomes" id="UP000597206"/>
    </source>
</evidence>
<keyword evidence="3" id="KW-1185">Reference proteome</keyword>
<dbReference type="EMBL" id="JADPMR010000001">
    <property type="protein sequence ID" value="MBF9000552.1"/>
    <property type="molecule type" value="Genomic_DNA"/>
</dbReference>
<feature type="domain" description="Methyltransferase type 11" evidence="1">
    <location>
        <begin position="117"/>
        <end position="171"/>
    </location>
</feature>
<dbReference type="GO" id="GO:0032259">
    <property type="term" value="P:methylation"/>
    <property type="evidence" value="ECO:0007669"/>
    <property type="project" value="UniProtKB-KW"/>
</dbReference>
<dbReference type="Pfam" id="PF08241">
    <property type="entry name" value="Methyltransf_11"/>
    <property type="match status" value="1"/>
</dbReference>
<accession>A0ABS0GDW3</accession>
<dbReference type="InterPro" id="IPR013216">
    <property type="entry name" value="Methyltransf_11"/>
</dbReference>
<dbReference type="InterPro" id="IPR029063">
    <property type="entry name" value="SAM-dependent_MTases_sf"/>
</dbReference>
<dbReference type="RefSeq" id="WP_196123189.1">
    <property type="nucleotide sequence ID" value="NZ_JADPMR010000001.1"/>
</dbReference>
<comment type="caution">
    <text evidence="2">The sequence shown here is derived from an EMBL/GenBank/DDBJ whole genome shotgun (WGS) entry which is preliminary data.</text>
</comment>
<evidence type="ECO:0000313" key="2">
    <source>
        <dbReference type="EMBL" id="MBF9000552.1"/>
    </source>
</evidence>
<dbReference type="GO" id="GO:0008168">
    <property type="term" value="F:methyltransferase activity"/>
    <property type="evidence" value="ECO:0007669"/>
    <property type="project" value="UniProtKB-KW"/>
</dbReference>
<reference evidence="2 3" key="1">
    <citation type="submission" date="2020-11" db="EMBL/GenBank/DDBJ databases">
        <title>Vibrio nitrifigilis sp. nov., a marine nitrogen-fixing bacterium isolated from the lagoon sediment of an islet inside an atoll.</title>
        <authorList>
            <person name="Wang L.-T."/>
            <person name="Shieh W.Y."/>
        </authorList>
    </citation>
    <scope>NUCLEOTIDE SEQUENCE [LARGE SCALE GENOMIC DNA]</scope>
    <source>
        <strain evidence="2 3">NFV-1</strain>
    </source>
</reference>
<organism evidence="2 3">
    <name type="scientific">Vibrio nitrifigilis</name>
    <dbReference type="NCBI Taxonomy" id="2789781"/>
    <lineage>
        <taxon>Bacteria</taxon>
        <taxon>Pseudomonadati</taxon>
        <taxon>Pseudomonadota</taxon>
        <taxon>Gammaproteobacteria</taxon>
        <taxon>Vibrionales</taxon>
        <taxon>Vibrionaceae</taxon>
        <taxon>Vibrio</taxon>
    </lineage>
</organism>
<name>A0ABS0GDW3_9VIBR</name>
<dbReference type="Proteomes" id="UP000597206">
    <property type="component" value="Unassembled WGS sequence"/>
</dbReference>
<evidence type="ECO:0000259" key="1">
    <source>
        <dbReference type="Pfam" id="PF08241"/>
    </source>
</evidence>
<dbReference type="Gene3D" id="3.40.50.150">
    <property type="entry name" value="Vaccinia Virus protein VP39"/>
    <property type="match status" value="1"/>
</dbReference>